<evidence type="ECO:0000256" key="1">
    <source>
        <dbReference type="SAM" id="Phobius"/>
    </source>
</evidence>
<dbReference type="EMBL" id="FNIX01000003">
    <property type="protein sequence ID" value="SDO66321.1"/>
    <property type="molecule type" value="Genomic_DNA"/>
</dbReference>
<protein>
    <recommendedName>
        <fullName evidence="4">DUF3040 domain-containing protein</fullName>
    </recommendedName>
</protein>
<accession>A0A1H0LEA0</accession>
<dbReference type="OrthoDB" id="3698215at2"/>
<keyword evidence="1" id="KW-1133">Transmembrane helix</keyword>
<name>A0A1H0LEA0_9PSEU</name>
<dbReference type="RefSeq" id="WP_090097004.1">
    <property type="nucleotide sequence ID" value="NZ_FNIX01000003.1"/>
</dbReference>
<feature type="transmembrane region" description="Helical" evidence="1">
    <location>
        <begin position="71"/>
        <end position="90"/>
    </location>
</feature>
<sequence>MALADREKRELEQIEQRLFEEDPEFAAKLAKPSVFVFLSRRTLLLAGAVAAFLCGLLVVIAGVTWSSVPVVVLGAAVCASVFAGLVVWVWRGQRDPRSLSRRARSR</sequence>
<proteinExistence type="predicted"/>
<dbReference type="Proteomes" id="UP000199691">
    <property type="component" value="Unassembled WGS sequence"/>
</dbReference>
<keyword evidence="1" id="KW-0812">Transmembrane</keyword>
<dbReference type="Pfam" id="PF11239">
    <property type="entry name" value="DUF3040"/>
    <property type="match status" value="1"/>
</dbReference>
<evidence type="ECO:0000313" key="3">
    <source>
        <dbReference type="Proteomes" id="UP000199691"/>
    </source>
</evidence>
<keyword evidence="1" id="KW-0472">Membrane</keyword>
<organism evidence="2 3">
    <name type="scientific">Lentzea jiangxiensis</name>
    <dbReference type="NCBI Taxonomy" id="641025"/>
    <lineage>
        <taxon>Bacteria</taxon>
        <taxon>Bacillati</taxon>
        <taxon>Actinomycetota</taxon>
        <taxon>Actinomycetes</taxon>
        <taxon>Pseudonocardiales</taxon>
        <taxon>Pseudonocardiaceae</taxon>
        <taxon>Lentzea</taxon>
    </lineage>
</organism>
<reference evidence="3" key="1">
    <citation type="submission" date="2016-10" db="EMBL/GenBank/DDBJ databases">
        <authorList>
            <person name="Varghese N."/>
            <person name="Submissions S."/>
        </authorList>
    </citation>
    <scope>NUCLEOTIDE SEQUENCE [LARGE SCALE GENOMIC DNA]</scope>
    <source>
        <strain evidence="3">CGMCC 4.6609</strain>
    </source>
</reference>
<dbReference type="AlphaFoldDB" id="A0A1H0LEA0"/>
<dbReference type="InterPro" id="IPR021401">
    <property type="entry name" value="DUF3040"/>
</dbReference>
<feature type="transmembrane region" description="Helical" evidence="1">
    <location>
        <begin position="43"/>
        <end position="65"/>
    </location>
</feature>
<keyword evidence="3" id="KW-1185">Reference proteome</keyword>
<evidence type="ECO:0008006" key="4">
    <source>
        <dbReference type="Google" id="ProtNLM"/>
    </source>
</evidence>
<dbReference type="STRING" id="641025.SAMN05421507_103283"/>
<evidence type="ECO:0000313" key="2">
    <source>
        <dbReference type="EMBL" id="SDO66321.1"/>
    </source>
</evidence>
<gene>
    <name evidence="2" type="ORF">SAMN05421507_103283</name>
</gene>